<evidence type="ECO:0000256" key="8">
    <source>
        <dbReference type="SAM" id="MobiDB-lite"/>
    </source>
</evidence>
<evidence type="ECO:0000256" key="2">
    <source>
        <dbReference type="ARBA" id="ARBA00010110"/>
    </source>
</evidence>
<feature type="transmembrane region" description="Helical" evidence="9">
    <location>
        <begin position="125"/>
        <end position="147"/>
    </location>
</feature>
<keyword evidence="11" id="KW-1185">Reference proteome</keyword>
<name>A0A1B2J9T1_PICPA</name>
<proteinExistence type="inferred from homology"/>
<evidence type="ECO:0000313" key="11">
    <source>
        <dbReference type="Proteomes" id="UP000094565"/>
    </source>
</evidence>
<organism evidence="10 11">
    <name type="scientific">Komagataella pastoris</name>
    <name type="common">Yeast</name>
    <name type="synonym">Pichia pastoris</name>
    <dbReference type="NCBI Taxonomy" id="4922"/>
    <lineage>
        <taxon>Eukaryota</taxon>
        <taxon>Fungi</taxon>
        <taxon>Dikarya</taxon>
        <taxon>Ascomycota</taxon>
        <taxon>Saccharomycotina</taxon>
        <taxon>Pichiomycetes</taxon>
        <taxon>Pichiales</taxon>
        <taxon>Pichiaceae</taxon>
        <taxon>Komagataella</taxon>
    </lineage>
</organism>
<sequence>MAVQPSSAKRIISLFKELSWLDRLLTPTIILSIIIGILISVYVPDARDKFDSNAKLAGVGVPLAIGLILMMVPPLCNVSWESIHHILRQRRVYRQLVISLIINWILCPFLMLALSWMVLFNETEYRIGIIMIGIARCIAMVLVWNGLAGGDNTLCTIIVVMNSIMQIVLFAPYQIFLCYVISGTSNVGSASYSEVAESVGAFLGIPLGLGLLIRFGCLALFGREKYEKKIIPFIEPWSVVGLVYIIIVIFIAKGYDFIQEIGRAFKCFIPLVLYFLITWFGTFWLLRFLTNYFNRRDLRREYKTEPGSSMDCEDSSELERSKKLGFASYQETISQSFTAASNNFELSLAVAISVYGSGSKQSIATTFGPLLEVPILLILTIVARYFKQSFMWIDVEDENETETEAETETKGTADIEITEIRQK</sequence>
<feature type="transmembrane region" description="Helical" evidence="9">
    <location>
        <begin position="154"/>
        <end position="182"/>
    </location>
</feature>
<dbReference type="InterPro" id="IPR002657">
    <property type="entry name" value="BilAc:Na_symport/Acr3"/>
</dbReference>
<feature type="transmembrane region" description="Helical" evidence="9">
    <location>
        <begin position="20"/>
        <end position="44"/>
    </location>
</feature>
<evidence type="ECO:0000256" key="6">
    <source>
        <dbReference type="ARBA" id="ARBA00022989"/>
    </source>
</evidence>
<dbReference type="GO" id="GO:0015105">
    <property type="term" value="F:arsenite transmembrane transporter activity"/>
    <property type="evidence" value="ECO:0007669"/>
    <property type="project" value="TreeGrafter"/>
</dbReference>
<dbReference type="GO" id="GO:0005886">
    <property type="term" value="C:plasma membrane"/>
    <property type="evidence" value="ECO:0007669"/>
    <property type="project" value="UniProtKB-SubCell"/>
</dbReference>
<gene>
    <name evidence="10" type="primary">ARR3</name>
    <name evidence="10" type="ORF">ATY40_BA7501256</name>
</gene>
<protein>
    <submittedName>
        <fullName evidence="10">BA75_01256T0</fullName>
    </submittedName>
</protein>
<feature type="transmembrane region" description="Helical" evidence="9">
    <location>
        <begin position="233"/>
        <end position="252"/>
    </location>
</feature>
<feature type="transmembrane region" description="Helical" evidence="9">
    <location>
        <begin position="202"/>
        <end position="221"/>
    </location>
</feature>
<keyword evidence="7 9" id="KW-0472">Membrane</keyword>
<accession>A0A1B2J9T1</accession>
<dbReference type="Proteomes" id="UP000094565">
    <property type="component" value="Chromosome 1"/>
</dbReference>
<dbReference type="NCBIfam" id="TIGR00832">
    <property type="entry name" value="acr3"/>
    <property type="match status" value="1"/>
</dbReference>
<reference evidence="10 11" key="1">
    <citation type="submission" date="2016-02" db="EMBL/GenBank/DDBJ databases">
        <title>Comparative genomic and transcriptomic foundation for Pichia pastoris.</title>
        <authorList>
            <person name="Love K.R."/>
            <person name="Shah K.A."/>
            <person name="Whittaker C.A."/>
            <person name="Wu J."/>
            <person name="Bartlett M.C."/>
            <person name="Ma D."/>
            <person name="Leeson R.L."/>
            <person name="Priest M."/>
            <person name="Young S.K."/>
            <person name="Love J.C."/>
        </authorList>
    </citation>
    <scope>NUCLEOTIDE SEQUENCE [LARGE SCALE GENOMIC DNA]</scope>
    <source>
        <strain evidence="10 11">ATCC 28485</strain>
    </source>
</reference>
<dbReference type="PANTHER" id="PTHR43057">
    <property type="entry name" value="ARSENITE EFFLUX TRANSPORTER"/>
    <property type="match status" value="1"/>
</dbReference>
<evidence type="ECO:0000256" key="7">
    <source>
        <dbReference type="ARBA" id="ARBA00023136"/>
    </source>
</evidence>
<dbReference type="InterPro" id="IPR004706">
    <property type="entry name" value="Arsenical-R_Acr3"/>
</dbReference>
<feature type="transmembrane region" description="Helical" evidence="9">
    <location>
        <begin position="96"/>
        <end position="119"/>
    </location>
</feature>
<dbReference type="Gene3D" id="1.20.1530.20">
    <property type="match status" value="1"/>
</dbReference>
<dbReference type="GO" id="GO:0015297">
    <property type="term" value="F:antiporter activity"/>
    <property type="evidence" value="ECO:0007669"/>
    <property type="project" value="InterPro"/>
</dbReference>
<dbReference type="AlphaFoldDB" id="A0A1B2J9T1"/>
<evidence type="ECO:0000313" key="10">
    <source>
        <dbReference type="EMBL" id="ANZ74548.1"/>
    </source>
</evidence>
<dbReference type="GO" id="GO:0015104">
    <property type="term" value="F:antimonite transmembrane transporter activity"/>
    <property type="evidence" value="ECO:0007669"/>
    <property type="project" value="TreeGrafter"/>
</dbReference>
<keyword evidence="3" id="KW-0813">Transport</keyword>
<feature type="transmembrane region" description="Helical" evidence="9">
    <location>
        <begin position="56"/>
        <end position="76"/>
    </location>
</feature>
<dbReference type="EMBL" id="CP014584">
    <property type="protein sequence ID" value="ANZ74548.1"/>
    <property type="molecule type" value="Genomic_DNA"/>
</dbReference>
<evidence type="ECO:0000256" key="3">
    <source>
        <dbReference type="ARBA" id="ARBA00022448"/>
    </source>
</evidence>
<evidence type="ECO:0000256" key="9">
    <source>
        <dbReference type="SAM" id="Phobius"/>
    </source>
</evidence>
<dbReference type="OrthoDB" id="187348at2759"/>
<keyword evidence="5 9" id="KW-0812">Transmembrane</keyword>
<comment type="similarity">
    <text evidence="2">Belongs to the arsenical resistance-3 (ACR3) (TC 2.A.59) family.</text>
</comment>
<dbReference type="PANTHER" id="PTHR43057:SF1">
    <property type="entry name" value="ARSENICAL-RESISTANCE PROTEIN 3"/>
    <property type="match status" value="1"/>
</dbReference>
<feature type="region of interest" description="Disordered" evidence="8">
    <location>
        <begin position="403"/>
        <end position="423"/>
    </location>
</feature>
<keyword evidence="4" id="KW-1003">Cell membrane</keyword>
<feature type="compositionally biased region" description="Basic and acidic residues" evidence="8">
    <location>
        <begin position="407"/>
        <end position="423"/>
    </location>
</feature>
<evidence type="ECO:0000256" key="4">
    <source>
        <dbReference type="ARBA" id="ARBA00022475"/>
    </source>
</evidence>
<comment type="subcellular location">
    <subcellularLocation>
        <location evidence="1">Cell membrane</location>
        <topology evidence="1">Multi-pass membrane protein</topology>
    </subcellularLocation>
</comment>
<dbReference type="InterPro" id="IPR038770">
    <property type="entry name" value="Na+/solute_symporter_sf"/>
</dbReference>
<evidence type="ECO:0000256" key="5">
    <source>
        <dbReference type="ARBA" id="ARBA00022692"/>
    </source>
</evidence>
<evidence type="ECO:0000256" key="1">
    <source>
        <dbReference type="ARBA" id="ARBA00004651"/>
    </source>
</evidence>
<dbReference type="Pfam" id="PF01758">
    <property type="entry name" value="SBF"/>
    <property type="match status" value="1"/>
</dbReference>
<feature type="transmembrane region" description="Helical" evidence="9">
    <location>
        <begin position="272"/>
        <end position="293"/>
    </location>
</feature>
<keyword evidence="6 9" id="KW-1133">Transmembrane helix</keyword>